<feature type="domain" description="YknX-like C-terminal permuted SH3-like" evidence="3">
    <location>
        <begin position="334"/>
        <end position="397"/>
    </location>
</feature>
<dbReference type="RefSeq" id="WP_214624602.1">
    <property type="nucleotide sequence ID" value="NZ_JAHGAW010000010.1"/>
</dbReference>
<proteinExistence type="predicted"/>
<dbReference type="PANTHER" id="PTHR32347">
    <property type="entry name" value="EFFLUX SYSTEM COMPONENT YKNX-RELATED"/>
    <property type="match status" value="1"/>
</dbReference>
<dbReference type="InterPro" id="IPR050465">
    <property type="entry name" value="UPF0194_transport"/>
</dbReference>
<comment type="subcellular location">
    <subcellularLocation>
        <location evidence="1">Cell envelope</location>
    </subcellularLocation>
</comment>
<evidence type="ECO:0000313" key="4">
    <source>
        <dbReference type="EMBL" id="MBT2188346.1"/>
    </source>
</evidence>
<dbReference type="EMBL" id="JAHGAW010000010">
    <property type="protein sequence ID" value="MBT2188346.1"/>
    <property type="molecule type" value="Genomic_DNA"/>
</dbReference>
<comment type="caution">
    <text evidence="4">The sequence shown here is derived from an EMBL/GenBank/DDBJ whole genome shotgun (WGS) entry which is preliminary data.</text>
</comment>
<dbReference type="Proteomes" id="UP001138757">
    <property type="component" value="Unassembled WGS sequence"/>
</dbReference>
<dbReference type="GO" id="GO:0030313">
    <property type="term" value="C:cell envelope"/>
    <property type="evidence" value="ECO:0007669"/>
    <property type="project" value="UniProtKB-SubCell"/>
</dbReference>
<sequence length="403" mass="42594">MGRTFITGPRIVVALIVIVVAIAIVFATRTPAIEVEEGIVARGPMTVTVDDLAETRVRDLYTVSAPIAGALRRVPLKPGDKVVAGKTLLATIQPAEPAALDARTLAQVKADIRLFDAQTAAARAQVRDSQAALKLTERQLARTAALRESGYVAQARLDEAEAARDRARASVQAAREAEHAASESANAARAGLISPGTGAPAGAPVAVHSPVSGYVLTVPQESERTVLAGTPLVTVGDPERLEMVTDLLSADAVRVRPGAAVSIEDWGGDRALKGYVRLIEPYGFLKVSALGVEEQRVNVIIGFVQPREAWARLGHGFRATVRIAIWSSPDVALVPLGALFRNGAEWNVFRVVAGRAEPVTVRVGRINNEMAQVLGGLAPGDRVILHPGDKVGKDVKVRVAANH</sequence>
<dbReference type="Gene3D" id="1.10.287.470">
    <property type="entry name" value="Helix hairpin bin"/>
    <property type="match status" value="1"/>
</dbReference>
<name>A0A9X1DEB6_9SPHN</name>
<dbReference type="Gene3D" id="2.40.50.100">
    <property type="match status" value="1"/>
</dbReference>
<keyword evidence="2" id="KW-0175">Coiled coil</keyword>
<gene>
    <name evidence="4" type="ORF">KK488_15425</name>
</gene>
<dbReference type="Gene3D" id="2.40.420.20">
    <property type="match status" value="1"/>
</dbReference>
<evidence type="ECO:0000256" key="2">
    <source>
        <dbReference type="ARBA" id="ARBA00023054"/>
    </source>
</evidence>
<organism evidence="4 5">
    <name type="scientific">Sphingobium nicotianae</name>
    <dbReference type="NCBI Taxonomy" id="2782607"/>
    <lineage>
        <taxon>Bacteria</taxon>
        <taxon>Pseudomonadati</taxon>
        <taxon>Pseudomonadota</taxon>
        <taxon>Alphaproteobacteria</taxon>
        <taxon>Sphingomonadales</taxon>
        <taxon>Sphingomonadaceae</taxon>
        <taxon>Sphingobium</taxon>
    </lineage>
</organism>
<dbReference type="PANTHER" id="PTHR32347:SF29">
    <property type="entry name" value="UPF0194 MEMBRANE PROTEIN YBHG"/>
    <property type="match status" value="1"/>
</dbReference>
<keyword evidence="5" id="KW-1185">Reference proteome</keyword>
<dbReference type="InterPro" id="IPR058637">
    <property type="entry name" value="YknX-like_C"/>
</dbReference>
<dbReference type="SUPFAM" id="SSF111369">
    <property type="entry name" value="HlyD-like secretion proteins"/>
    <property type="match status" value="1"/>
</dbReference>
<dbReference type="AlphaFoldDB" id="A0A9X1DEB6"/>
<dbReference type="Pfam" id="PF25989">
    <property type="entry name" value="YknX_C"/>
    <property type="match status" value="1"/>
</dbReference>
<evidence type="ECO:0000256" key="1">
    <source>
        <dbReference type="ARBA" id="ARBA00004196"/>
    </source>
</evidence>
<accession>A0A9X1DEB6</accession>
<protein>
    <submittedName>
        <fullName evidence="4">HlyD family efflux transporter periplasmic adaptor subunit</fullName>
    </submittedName>
</protein>
<evidence type="ECO:0000259" key="3">
    <source>
        <dbReference type="Pfam" id="PF25989"/>
    </source>
</evidence>
<reference evidence="4" key="1">
    <citation type="submission" date="2021-05" db="EMBL/GenBank/DDBJ databases">
        <title>Genome of Sphingobium sp. strain.</title>
        <authorList>
            <person name="Fan R."/>
        </authorList>
    </citation>
    <scope>NUCLEOTIDE SEQUENCE</scope>
    <source>
        <strain evidence="4">H33</strain>
    </source>
</reference>
<evidence type="ECO:0000313" key="5">
    <source>
        <dbReference type="Proteomes" id="UP001138757"/>
    </source>
</evidence>